<name>A0A2H3IWZ5_WOLCO</name>
<accession>A0A2H3IWZ5</accession>
<dbReference type="AlphaFoldDB" id="A0A2H3IWZ5"/>
<feature type="region of interest" description="Disordered" evidence="1">
    <location>
        <begin position="40"/>
        <end position="65"/>
    </location>
</feature>
<keyword evidence="3" id="KW-1185">Reference proteome</keyword>
<dbReference type="Proteomes" id="UP000218811">
    <property type="component" value="Unassembled WGS sequence"/>
</dbReference>
<evidence type="ECO:0000313" key="2">
    <source>
        <dbReference type="EMBL" id="PCH34251.1"/>
    </source>
</evidence>
<dbReference type="OrthoDB" id="2803011at2759"/>
<evidence type="ECO:0000313" key="3">
    <source>
        <dbReference type="Proteomes" id="UP000218811"/>
    </source>
</evidence>
<evidence type="ECO:0000256" key="1">
    <source>
        <dbReference type="SAM" id="MobiDB-lite"/>
    </source>
</evidence>
<proteinExistence type="predicted"/>
<organism evidence="2 3">
    <name type="scientific">Wolfiporia cocos (strain MD-104)</name>
    <name type="common">Brown rot fungus</name>
    <dbReference type="NCBI Taxonomy" id="742152"/>
    <lineage>
        <taxon>Eukaryota</taxon>
        <taxon>Fungi</taxon>
        <taxon>Dikarya</taxon>
        <taxon>Basidiomycota</taxon>
        <taxon>Agaricomycotina</taxon>
        <taxon>Agaricomycetes</taxon>
        <taxon>Polyporales</taxon>
        <taxon>Phaeolaceae</taxon>
        <taxon>Wolfiporia</taxon>
    </lineage>
</organism>
<feature type="compositionally biased region" description="Low complexity" evidence="1">
    <location>
        <begin position="46"/>
        <end position="64"/>
    </location>
</feature>
<gene>
    <name evidence="2" type="ORF">WOLCODRAFT_148314</name>
</gene>
<sequence>MSSYNYASTSSSPVSSFFPTGPASPHAFSSFHQSPRDTHAMFAAFSSSGQHSGQRSGHSSAGSALKKTVMTAPVVDDITDASAIFPAHTHLSPTSASAMLPHFVPDTTSAAST</sequence>
<dbReference type="EMBL" id="KB467831">
    <property type="protein sequence ID" value="PCH34251.1"/>
    <property type="molecule type" value="Genomic_DNA"/>
</dbReference>
<dbReference type="OMA" id="DTHAMFA"/>
<protein>
    <submittedName>
        <fullName evidence="2">Uncharacterized protein</fullName>
    </submittedName>
</protein>
<reference evidence="2 3" key="1">
    <citation type="journal article" date="2012" name="Science">
        <title>The Paleozoic origin of enzymatic lignin decomposition reconstructed from 31 fungal genomes.</title>
        <authorList>
            <person name="Floudas D."/>
            <person name="Binder M."/>
            <person name="Riley R."/>
            <person name="Barry K."/>
            <person name="Blanchette R.A."/>
            <person name="Henrissat B."/>
            <person name="Martinez A.T."/>
            <person name="Otillar R."/>
            <person name="Spatafora J.W."/>
            <person name="Yadav J.S."/>
            <person name="Aerts A."/>
            <person name="Benoit I."/>
            <person name="Boyd A."/>
            <person name="Carlson A."/>
            <person name="Copeland A."/>
            <person name="Coutinho P.M."/>
            <person name="de Vries R.P."/>
            <person name="Ferreira P."/>
            <person name="Findley K."/>
            <person name="Foster B."/>
            <person name="Gaskell J."/>
            <person name="Glotzer D."/>
            <person name="Gorecki P."/>
            <person name="Heitman J."/>
            <person name="Hesse C."/>
            <person name="Hori C."/>
            <person name="Igarashi K."/>
            <person name="Jurgens J.A."/>
            <person name="Kallen N."/>
            <person name="Kersten P."/>
            <person name="Kohler A."/>
            <person name="Kuees U."/>
            <person name="Kumar T.K.A."/>
            <person name="Kuo A."/>
            <person name="LaButti K."/>
            <person name="Larrondo L.F."/>
            <person name="Lindquist E."/>
            <person name="Ling A."/>
            <person name="Lombard V."/>
            <person name="Lucas S."/>
            <person name="Lundell T."/>
            <person name="Martin R."/>
            <person name="McLaughlin D.J."/>
            <person name="Morgenstern I."/>
            <person name="Morin E."/>
            <person name="Murat C."/>
            <person name="Nagy L.G."/>
            <person name="Nolan M."/>
            <person name="Ohm R.A."/>
            <person name="Patyshakuliyeva A."/>
            <person name="Rokas A."/>
            <person name="Ruiz-Duenas F.J."/>
            <person name="Sabat G."/>
            <person name="Salamov A."/>
            <person name="Samejima M."/>
            <person name="Schmutz J."/>
            <person name="Slot J.C."/>
            <person name="St John F."/>
            <person name="Stenlid J."/>
            <person name="Sun H."/>
            <person name="Sun S."/>
            <person name="Syed K."/>
            <person name="Tsang A."/>
            <person name="Wiebenga A."/>
            <person name="Young D."/>
            <person name="Pisabarro A."/>
            <person name="Eastwood D.C."/>
            <person name="Martin F."/>
            <person name="Cullen D."/>
            <person name="Grigoriev I.V."/>
            <person name="Hibbett D.S."/>
        </authorList>
    </citation>
    <scope>NUCLEOTIDE SEQUENCE [LARGE SCALE GENOMIC DNA]</scope>
    <source>
        <strain evidence="2 3">MD-104</strain>
    </source>
</reference>